<keyword evidence="4 8" id="KW-0812">Transmembrane</keyword>
<evidence type="ECO:0000256" key="1">
    <source>
        <dbReference type="ARBA" id="ARBA00004651"/>
    </source>
</evidence>
<dbReference type="InterPro" id="IPR051393">
    <property type="entry name" value="ABC_transporter_permease"/>
</dbReference>
<evidence type="ECO:0000256" key="5">
    <source>
        <dbReference type="ARBA" id="ARBA00022989"/>
    </source>
</evidence>
<reference evidence="9 10" key="1">
    <citation type="submission" date="2020-08" db="EMBL/GenBank/DDBJ databases">
        <title>Sequencing the genomes of 1000 actinobacteria strains.</title>
        <authorList>
            <person name="Klenk H.-P."/>
        </authorList>
    </citation>
    <scope>NUCLEOTIDE SEQUENCE [LARGE SCALE GENOMIC DNA]</scope>
    <source>
        <strain evidence="9 10">DSM 45886</strain>
    </source>
</reference>
<feature type="transmembrane region" description="Helical" evidence="8">
    <location>
        <begin position="93"/>
        <end position="114"/>
    </location>
</feature>
<feature type="transmembrane region" description="Helical" evidence="8">
    <location>
        <begin position="30"/>
        <end position="50"/>
    </location>
</feature>
<dbReference type="RefSeq" id="WP_184531637.1">
    <property type="nucleotide sequence ID" value="NZ_JACHJW010000001.1"/>
</dbReference>
<comment type="caution">
    <text evidence="9">The sequence shown here is derived from an EMBL/GenBank/DDBJ whole genome shotgun (WGS) entry which is preliminary data.</text>
</comment>
<evidence type="ECO:0000256" key="3">
    <source>
        <dbReference type="ARBA" id="ARBA00022475"/>
    </source>
</evidence>
<dbReference type="SUPFAM" id="SSF161098">
    <property type="entry name" value="MetI-like"/>
    <property type="match status" value="1"/>
</dbReference>
<evidence type="ECO:0000313" key="10">
    <source>
        <dbReference type="Proteomes" id="UP000578819"/>
    </source>
</evidence>
<gene>
    <name evidence="9" type="ORF">FHR38_000003</name>
</gene>
<dbReference type="Gene3D" id="1.10.3720.10">
    <property type="entry name" value="MetI-like"/>
    <property type="match status" value="1"/>
</dbReference>
<dbReference type="InterPro" id="IPR035906">
    <property type="entry name" value="MetI-like_sf"/>
</dbReference>
<feature type="region of interest" description="Disordered" evidence="7">
    <location>
        <begin position="119"/>
        <end position="152"/>
    </location>
</feature>
<feature type="compositionally biased region" description="Low complexity" evidence="7">
    <location>
        <begin position="119"/>
        <end position="141"/>
    </location>
</feature>
<keyword evidence="6 8" id="KW-0472">Membrane</keyword>
<dbReference type="AlphaFoldDB" id="A0A7W7WLY9"/>
<evidence type="ECO:0000256" key="7">
    <source>
        <dbReference type="SAM" id="MobiDB-lite"/>
    </source>
</evidence>
<keyword evidence="5 8" id="KW-1133">Transmembrane helix</keyword>
<dbReference type="Proteomes" id="UP000578819">
    <property type="component" value="Unassembled WGS sequence"/>
</dbReference>
<proteinExistence type="predicted"/>
<evidence type="ECO:0000313" key="9">
    <source>
        <dbReference type="EMBL" id="MBB4956270.1"/>
    </source>
</evidence>
<feature type="region of interest" description="Disordered" evidence="7">
    <location>
        <begin position="1"/>
        <end position="21"/>
    </location>
</feature>
<name>A0A7W7WLY9_9ACTN</name>
<comment type="subcellular location">
    <subcellularLocation>
        <location evidence="1">Cell membrane</location>
        <topology evidence="1">Multi-pass membrane protein</topology>
    </subcellularLocation>
</comment>
<keyword evidence="2" id="KW-0813">Transport</keyword>
<evidence type="ECO:0000256" key="6">
    <source>
        <dbReference type="ARBA" id="ARBA00023136"/>
    </source>
</evidence>
<protein>
    <recommendedName>
        <fullName evidence="11">Multiple sugar transport system permease protein</fullName>
    </recommendedName>
</protein>
<evidence type="ECO:0000256" key="2">
    <source>
        <dbReference type="ARBA" id="ARBA00022448"/>
    </source>
</evidence>
<dbReference type="PANTHER" id="PTHR30193:SF37">
    <property type="entry name" value="INNER MEMBRANE ABC TRANSPORTER PERMEASE PROTEIN YCJO"/>
    <property type="match status" value="1"/>
</dbReference>
<dbReference type="GO" id="GO:0005886">
    <property type="term" value="C:plasma membrane"/>
    <property type="evidence" value="ECO:0007669"/>
    <property type="project" value="UniProtKB-SubCell"/>
</dbReference>
<keyword evidence="10" id="KW-1185">Reference proteome</keyword>
<organism evidence="9 10">
    <name type="scientific">Micromonospora polyrhachis</name>
    <dbReference type="NCBI Taxonomy" id="1282883"/>
    <lineage>
        <taxon>Bacteria</taxon>
        <taxon>Bacillati</taxon>
        <taxon>Actinomycetota</taxon>
        <taxon>Actinomycetes</taxon>
        <taxon>Micromonosporales</taxon>
        <taxon>Micromonosporaceae</taxon>
        <taxon>Micromonospora</taxon>
    </lineage>
</organism>
<evidence type="ECO:0008006" key="11">
    <source>
        <dbReference type="Google" id="ProtNLM"/>
    </source>
</evidence>
<evidence type="ECO:0000256" key="8">
    <source>
        <dbReference type="SAM" id="Phobius"/>
    </source>
</evidence>
<dbReference type="EMBL" id="JACHJW010000001">
    <property type="protein sequence ID" value="MBB4956270.1"/>
    <property type="molecule type" value="Genomic_DNA"/>
</dbReference>
<evidence type="ECO:0000256" key="4">
    <source>
        <dbReference type="ARBA" id="ARBA00022692"/>
    </source>
</evidence>
<accession>A0A7W7WLY9</accession>
<sequence>MTEPAVETVRATPRERPGHPAARAHRVREWWLGAALVLPTVALAVTFKLVPLGRGVVTSLESSNGFDGSSFAGADNYTRMLDDSMVLASFRNALLVVATLPLWIVLPLVLALLIHQRTPAGSCSGRSTSSRTPSRRSWSASCFGRSSPRTDRSTRCCAEWASNRWRSNGSTDATARSTHWSP</sequence>
<keyword evidence="3" id="KW-1003">Cell membrane</keyword>
<dbReference type="PANTHER" id="PTHR30193">
    <property type="entry name" value="ABC TRANSPORTER PERMEASE PROTEIN"/>
    <property type="match status" value="1"/>
</dbReference>